<keyword evidence="3" id="KW-1185">Reference proteome</keyword>
<dbReference type="InterPro" id="IPR000073">
    <property type="entry name" value="AB_hydrolase_1"/>
</dbReference>
<sequence length="180" mass="20339">MSSPKTTLSFFLRFEDIPQAVYRWNPDAYDGDVMAGDLVALLDQLKIEQAIFAGGDVGGITVQKLAFLHPERLLGLVMFNTPILGTMMHLIHHDKEQQQLSKYSLKYIKHNPGDEYDLDHVVGAITDPEYRAEIKEYLKNSPEGGMFYFFSQELSRAAPGWTLAVERRCAKSEPRATVMA</sequence>
<comment type="caution">
    <text evidence="2">The sequence shown here is derived from an EMBL/GenBank/DDBJ whole genome shotgun (WGS) entry which is preliminary data.</text>
</comment>
<accession>A0AAE1M3K7</accession>
<evidence type="ECO:0000259" key="1">
    <source>
        <dbReference type="Pfam" id="PF00561"/>
    </source>
</evidence>
<proteinExistence type="predicted"/>
<dbReference type="Gene3D" id="3.40.50.1820">
    <property type="entry name" value="alpha/beta hydrolase"/>
    <property type="match status" value="1"/>
</dbReference>
<dbReference type="RefSeq" id="XP_062759064.1">
    <property type="nucleotide sequence ID" value="XM_062896364.1"/>
</dbReference>
<dbReference type="SUPFAM" id="SSF53474">
    <property type="entry name" value="alpha/beta-Hydrolases"/>
    <property type="match status" value="1"/>
</dbReference>
<dbReference type="InterPro" id="IPR029058">
    <property type="entry name" value="AB_hydrolase_fold"/>
</dbReference>
<protein>
    <recommendedName>
        <fullName evidence="1">AB hydrolase-1 domain-containing protein</fullName>
    </recommendedName>
</protein>
<evidence type="ECO:0000313" key="3">
    <source>
        <dbReference type="Proteomes" id="UP001273209"/>
    </source>
</evidence>
<dbReference type="EMBL" id="JAWRVG010000005">
    <property type="protein sequence ID" value="KAK4082396.1"/>
    <property type="molecule type" value="Genomic_DNA"/>
</dbReference>
<evidence type="ECO:0000313" key="2">
    <source>
        <dbReference type="EMBL" id="KAK4082396.1"/>
    </source>
</evidence>
<organism evidence="2 3">
    <name type="scientific">Trichoderma aggressivum f. europaeum</name>
    <dbReference type="NCBI Taxonomy" id="173218"/>
    <lineage>
        <taxon>Eukaryota</taxon>
        <taxon>Fungi</taxon>
        <taxon>Dikarya</taxon>
        <taxon>Ascomycota</taxon>
        <taxon>Pezizomycotina</taxon>
        <taxon>Sordariomycetes</taxon>
        <taxon>Hypocreomycetidae</taxon>
        <taxon>Hypocreales</taxon>
        <taxon>Hypocreaceae</taxon>
        <taxon>Trichoderma</taxon>
    </lineage>
</organism>
<dbReference type="GeneID" id="87916269"/>
<feature type="domain" description="AB hydrolase-1" evidence="1">
    <location>
        <begin position="26"/>
        <end position="94"/>
    </location>
</feature>
<name>A0AAE1M3K7_9HYPO</name>
<reference evidence="2" key="1">
    <citation type="submission" date="2023-11" db="EMBL/GenBank/DDBJ databases">
        <title>The genome sequences of three competitors of mushroom-forming fungi.</title>
        <authorList>
            <person name="Beijen E."/>
            <person name="Ohm R.A."/>
        </authorList>
    </citation>
    <scope>NUCLEOTIDE SEQUENCE</scope>
    <source>
        <strain evidence="2">CBS 100526</strain>
    </source>
</reference>
<dbReference type="Proteomes" id="UP001273209">
    <property type="component" value="Unassembled WGS sequence"/>
</dbReference>
<dbReference type="Pfam" id="PF00561">
    <property type="entry name" value="Abhydrolase_1"/>
    <property type="match status" value="1"/>
</dbReference>
<gene>
    <name evidence="2" type="ORF">Triagg1_2208</name>
</gene>
<dbReference type="AlphaFoldDB" id="A0AAE1M3K7"/>